<evidence type="ECO:0000313" key="3">
    <source>
        <dbReference type="Proteomes" id="UP000198981"/>
    </source>
</evidence>
<gene>
    <name evidence="2" type="ORF">SAMN03159343_2622</name>
</gene>
<keyword evidence="1" id="KW-0812">Transmembrane</keyword>
<dbReference type="OrthoDB" id="5198270at2"/>
<proteinExistence type="predicted"/>
<organism evidence="2 3">
    <name type="scientific">Klenkia marina</name>
    <dbReference type="NCBI Taxonomy" id="1960309"/>
    <lineage>
        <taxon>Bacteria</taxon>
        <taxon>Bacillati</taxon>
        <taxon>Actinomycetota</taxon>
        <taxon>Actinomycetes</taxon>
        <taxon>Geodermatophilales</taxon>
        <taxon>Geodermatophilaceae</taxon>
        <taxon>Klenkia</taxon>
    </lineage>
</organism>
<dbReference type="Proteomes" id="UP000198981">
    <property type="component" value="Unassembled WGS sequence"/>
</dbReference>
<protein>
    <submittedName>
        <fullName evidence="2">Uncharacterized protein</fullName>
    </submittedName>
</protein>
<keyword evidence="1" id="KW-0472">Membrane</keyword>
<feature type="transmembrane region" description="Helical" evidence="1">
    <location>
        <begin position="441"/>
        <end position="463"/>
    </location>
</feature>
<keyword evidence="3" id="KW-1185">Reference proteome</keyword>
<feature type="transmembrane region" description="Helical" evidence="1">
    <location>
        <begin position="317"/>
        <end position="338"/>
    </location>
</feature>
<dbReference type="RefSeq" id="WP_133379151.1">
    <property type="nucleotide sequence ID" value="NZ_FMUH01000004.1"/>
</dbReference>
<reference evidence="3" key="1">
    <citation type="submission" date="2016-10" db="EMBL/GenBank/DDBJ databases">
        <authorList>
            <person name="Varghese N."/>
            <person name="Submissions S."/>
        </authorList>
    </citation>
    <scope>NUCLEOTIDE SEQUENCE [LARGE SCALE GENOMIC DNA]</scope>
    <source>
        <strain evidence="3">DSM 45722</strain>
    </source>
</reference>
<feature type="transmembrane region" description="Helical" evidence="1">
    <location>
        <begin position="410"/>
        <end position="429"/>
    </location>
</feature>
<feature type="transmembrane region" description="Helical" evidence="1">
    <location>
        <begin position="383"/>
        <end position="403"/>
    </location>
</feature>
<feature type="transmembrane region" description="Helical" evidence="1">
    <location>
        <begin position="280"/>
        <end position="310"/>
    </location>
</feature>
<feature type="transmembrane region" description="Helical" evidence="1">
    <location>
        <begin position="6"/>
        <end position="25"/>
    </location>
</feature>
<name>A0A1G4YEA2_9ACTN</name>
<feature type="transmembrane region" description="Helical" evidence="1">
    <location>
        <begin position="89"/>
        <end position="109"/>
    </location>
</feature>
<feature type="transmembrane region" description="Helical" evidence="1">
    <location>
        <begin position="199"/>
        <end position="221"/>
    </location>
</feature>
<evidence type="ECO:0000256" key="1">
    <source>
        <dbReference type="SAM" id="Phobius"/>
    </source>
</evidence>
<feature type="transmembrane region" description="Helical" evidence="1">
    <location>
        <begin position="59"/>
        <end position="77"/>
    </location>
</feature>
<keyword evidence="1" id="KW-1133">Transmembrane helix</keyword>
<feature type="transmembrane region" description="Helical" evidence="1">
    <location>
        <begin position="250"/>
        <end position="268"/>
    </location>
</feature>
<feature type="transmembrane region" description="Helical" evidence="1">
    <location>
        <begin position="32"/>
        <end position="53"/>
    </location>
</feature>
<accession>A0A1G4YEA2</accession>
<dbReference type="EMBL" id="FMUH01000004">
    <property type="protein sequence ID" value="SCX51743.1"/>
    <property type="molecule type" value="Genomic_DNA"/>
</dbReference>
<feature type="transmembrane region" description="Helical" evidence="1">
    <location>
        <begin position="475"/>
        <end position="496"/>
    </location>
</feature>
<dbReference type="AlphaFoldDB" id="A0A1G4YEA2"/>
<evidence type="ECO:0000313" key="2">
    <source>
        <dbReference type="EMBL" id="SCX51743.1"/>
    </source>
</evidence>
<sequence length="731" mass="75462">MLFLLVVGAVVVLTSFGWAVLTLVPDELRRQVLPAAPVVGIAFLVCGLHATGILLPVSVGVWVLGVVAVALIARFVVRHGVRRWADRTTLAWCAVAVAVGIPLAAVSMAPSIELGSPTVVSATPSNDAVYYVSVTGWLEEHSILDAPAVAPVPAGQEPSGAVPGDGPAQTALDLPLRVGQELVQAALNVLTSTNPTTTFVAWLGTWVLLIPGACVGAARVLGASRTAGLVAGTVVASSTVLVQQAYNQNAASVLGVALVPLAMGLFVASLRPGTDRRTHVVAALVLGAVVGTYSEFAPFLAPALIAAAVVRRTHVRAAVLGALQVILLAVVLAPLAWYRAVVSLLVVGSGGDNPSVSPYLDPDVLVVADRLVGFPTATSSTGVAVAGGLALVVLGGWVAAVLVGPARGLATGFAVSSTAVVGLLTAEGLDYAQRRAVEITFSVGLFLAVLGWASVASAVTGLVRRFADRRRPAVARLVAAGIASVVLVSLAAWVSLNARSSLDSLDPVALPGRHVDGSFTEAAAWVRELGGDEGEDLSVLVPQFFDQQWMTLVLADEDDVEYPALRPDYLRVSSYWSGGTDRYWLVGDGVQVAADPGVVIRQNDRFRLLDLDRGEAVVVAPYDLLNWNLFVRPGGGFATVGDASALVVRTPGVSQQIQLTVRGESTAPLDVVVSTGRGISTSVDGLTADPEQVVVDLPSGSAPVVVSMQVDSPSDPAAARWVVLSGVTRQN</sequence>